<dbReference type="PROSITE" id="PS51387">
    <property type="entry name" value="FAD_PCMH"/>
    <property type="match status" value="1"/>
</dbReference>
<dbReference type="Gene3D" id="3.40.462.20">
    <property type="match status" value="1"/>
</dbReference>
<evidence type="ECO:0000313" key="9">
    <source>
        <dbReference type="Proteomes" id="UP001432014"/>
    </source>
</evidence>
<dbReference type="InterPro" id="IPR006094">
    <property type="entry name" value="Oxid_FAD_bind_N"/>
</dbReference>
<dbReference type="InterPro" id="IPR036318">
    <property type="entry name" value="FAD-bd_PCMH-like_sf"/>
</dbReference>
<evidence type="ECO:0000256" key="1">
    <source>
        <dbReference type="ARBA" id="ARBA00001974"/>
    </source>
</evidence>
<dbReference type="SUPFAM" id="SSF56176">
    <property type="entry name" value="FAD-binding/transporter-associated domain-like"/>
    <property type="match status" value="1"/>
</dbReference>
<evidence type="ECO:0000256" key="2">
    <source>
        <dbReference type="ARBA" id="ARBA00005466"/>
    </source>
</evidence>
<protein>
    <submittedName>
        <fullName evidence="8">FAD-binding protein</fullName>
    </submittedName>
</protein>
<evidence type="ECO:0000259" key="7">
    <source>
        <dbReference type="PROSITE" id="PS51387"/>
    </source>
</evidence>
<dbReference type="Pfam" id="PF01565">
    <property type="entry name" value="FAD_binding_4"/>
    <property type="match status" value="1"/>
</dbReference>
<dbReference type="PANTHER" id="PTHR42973:SF39">
    <property type="entry name" value="FAD-BINDING PCMH-TYPE DOMAIN-CONTAINING PROTEIN"/>
    <property type="match status" value="1"/>
</dbReference>
<dbReference type="Proteomes" id="UP001432014">
    <property type="component" value="Chromosome"/>
</dbReference>
<accession>A0ABZ1WF69</accession>
<dbReference type="EMBL" id="CP108482">
    <property type="protein sequence ID" value="WUS59545.1"/>
    <property type="molecule type" value="Genomic_DNA"/>
</dbReference>
<name>A0ABZ1WF69_9ACTN</name>
<dbReference type="PANTHER" id="PTHR42973">
    <property type="entry name" value="BINDING OXIDOREDUCTASE, PUTATIVE (AFU_ORTHOLOGUE AFUA_1G17690)-RELATED"/>
    <property type="match status" value="1"/>
</dbReference>
<organism evidence="8 9">
    <name type="scientific">Kitasatospora herbaricolor</name>
    <dbReference type="NCBI Taxonomy" id="68217"/>
    <lineage>
        <taxon>Bacteria</taxon>
        <taxon>Bacillati</taxon>
        <taxon>Actinomycetota</taxon>
        <taxon>Actinomycetes</taxon>
        <taxon>Kitasatosporales</taxon>
        <taxon>Streptomycetaceae</taxon>
        <taxon>Kitasatospora</taxon>
    </lineage>
</organism>
<sequence>MSQDISRRGLLGTAGAVAAGASLGVFATGARADSAVPAPGGPADSAVPAPGGPADSGAQLRVLPGDGRYQALSQGFNQRWTSEPRYIQLITSDAEAVATLNGALRQGLRPTVRSGGHCYEDFVENTGGAILDLSLRKGVGRARDKYGRTAYCVEAGASLWDVYTELFRKYDVTIPGGSCYSVGAGGHICGGGYGVLNRRDGLTVDHLVQVDVVTVKDGRAEITSAHRDDPEGSDTAHLFWAHTGGGGGNFGVVLRYWFTERLPTPPPRVWLSSIAWPWADLLKNPDDFPRLLANYGEFFAAHSGPDEQVYQDLFSILKLTHKTNGNIALFTEWVRDDVGPLDEFLRAMQAGLTTGATVQTTGAGGLFLPLPEKRRQMPWMEATMTLNGSGANQRGKYKSAYHRKPFSAGNVTGIWNWLTRDDPGVDLTQTLVQIDSYGCRTNAVDPCATAVPQRDSFMKLQYQTYWTSPAQDQAHLDFLGGFYREVYAETGGVPEISDAAHDLGTDGAYVNYPDVDLGTTADPAPLYPRLYYKQNYPRLQLAKSIWDRGNVFHHQQSVTAAGSTPGG</sequence>
<evidence type="ECO:0000256" key="6">
    <source>
        <dbReference type="SAM" id="MobiDB-lite"/>
    </source>
</evidence>
<keyword evidence="5" id="KW-0560">Oxidoreductase</keyword>
<feature type="domain" description="FAD-binding PCMH-type" evidence="7">
    <location>
        <begin position="79"/>
        <end position="263"/>
    </location>
</feature>
<evidence type="ECO:0000256" key="5">
    <source>
        <dbReference type="ARBA" id="ARBA00023002"/>
    </source>
</evidence>
<keyword evidence="9" id="KW-1185">Reference proteome</keyword>
<comment type="similarity">
    <text evidence="2">Belongs to the oxygen-dependent FAD-linked oxidoreductase family.</text>
</comment>
<evidence type="ECO:0000256" key="4">
    <source>
        <dbReference type="ARBA" id="ARBA00022827"/>
    </source>
</evidence>
<dbReference type="Gene3D" id="3.30.465.10">
    <property type="match status" value="1"/>
</dbReference>
<feature type="region of interest" description="Disordered" evidence="6">
    <location>
        <begin position="36"/>
        <end position="58"/>
    </location>
</feature>
<dbReference type="InterPro" id="IPR012951">
    <property type="entry name" value="BBE"/>
</dbReference>
<dbReference type="InterPro" id="IPR016166">
    <property type="entry name" value="FAD-bd_PCMH"/>
</dbReference>
<evidence type="ECO:0000256" key="3">
    <source>
        <dbReference type="ARBA" id="ARBA00022630"/>
    </source>
</evidence>
<dbReference type="InterPro" id="IPR006311">
    <property type="entry name" value="TAT_signal"/>
</dbReference>
<dbReference type="PROSITE" id="PS51318">
    <property type="entry name" value="TAT"/>
    <property type="match status" value="1"/>
</dbReference>
<gene>
    <name evidence="8" type="ORF">OG469_31010</name>
</gene>
<dbReference type="Pfam" id="PF08031">
    <property type="entry name" value="BBE"/>
    <property type="match status" value="1"/>
</dbReference>
<proteinExistence type="inferred from homology"/>
<dbReference type="RefSeq" id="WP_329494352.1">
    <property type="nucleotide sequence ID" value="NZ_CP108460.1"/>
</dbReference>
<keyword evidence="4" id="KW-0274">FAD</keyword>
<evidence type="ECO:0000313" key="8">
    <source>
        <dbReference type="EMBL" id="WUS59545.1"/>
    </source>
</evidence>
<keyword evidence="3" id="KW-0285">Flavoprotein</keyword>
<dbReference type="InterPro" id="IPR016169">
    <property type="entry name" value="FAD-bd_PCMH_sub2"/>
</dbReference>
<comment type="cofactor">
    <cofactor evidence="1">
        <name>FAD</name>
        <dbReference type="ChEBI" id="CHEBI:57692"/>
    </cofactor>
</comment>
<dbReference type="InterPro" id="IPR050416">
    <property type="entry name" value="FAD-linked_Oxidoreductase"/>
</dbReference>
<reference evidence="8 9" key="1">
    <citation type="submission" date="2022-10" db="EMBL/GenBank/DDBJ databases">
        <title>The complete genomes of actinobacterial strains from the NBC collection.</title>
        <authorList>
            <person name="Joergensen T.S."/>
            <person name="Alvarez Arevalo M."/>
            <person name="Sterndorff E.B."/>
            <person name="Faurdal D."/>
            <person name="Vuksanovic O."/>
            <person name="Mourched A.-S."/>
            <person name="Charusanti P."/>
            <person name="Shaw S."/>
            <person name="Blin K."/>
            <person name="Weber T."/>
        </authorList>
    </citation>
    <scope>NUCLEOTIDE SEQUENCE [LARGE SCALE GENOMIC DNA]</scope>
    <source>
        <strain evidence="8 9">NBC_01247</strain>
    </source>
</reference>